<evidence type="ECO:0000313" key="4">
    <source>
        <dbReference type="Proteomes" id="UP000027920"/>
    </source>
</evidence>
<comment type="caution">
    <text evidence="3">The sequence shown here is derived from an EMBL/GenBank/DDBJ whole genome shotgun (WGS) entry which is preliminary data.</text>
</comment>
<dbReference type="RefSeq" id="XP_013263805.1">
    <property type="nucleotide sequence ID" value="XM_013408351.1"/>
</dbReference>
<dbReference type="InterPro" id="IPR054505">
    <property type="entry name" value="Myb_DNA-bind_8"/>
</dbReference>
<dbReference type="Proteomes" id="UP000027920">
    <property type="component" value="Unassembled WGS sequence"/>
</dbReference>
<evidence type="ECO:0000259" key="2">
    <source>
        <dbReference type="Pfam" id="PF22980"/>
    </source>
</evidence>
<dbReference type="VEuPathDB" id="FungiDB:A1O9_02780"/>
<dbReference type="GeneID" id="25277721"/>
<proteinExistence type="predicted"/>
<accession>A0A072PZZ6</accession>
<sequence>MPPKTANLEEGDPTFKFVFSVLKHCEQVKPAWENVAKENGFGYARNAQAKFKGIVEKHGFKLEGGRIMGPGEDDVATPAGKIAGSTSVKTPKTPKTPKSAATAGKRKASEMTGDVAAETPTKSAAKKKKAAPEREVKVEDGGDDDATNGAARVTASYPKKKSVAATTYGLAIKKDQGAGDLSGLGLDVKTEEQDED</sequence>
<evidence type="ECO:0000313" key="3">
    <source>
        <dbReference type="EMBL" id="KEF61215.1"/>
    </source>
</evidence>
<protein>
    <recommendedName>
        <fullName evidence="2">Myb-like DNA-binding domain-containing protein</fullName>
    </recommendedName>
</protein>
<feature type="region of interest" description="Disordered" evidence="1">
    <location>
        <begin position="65"/>
        <end position="158"/>
    </location>
</feature>
<feature type="compositionally biased region" description="Low complexity" evidence="1">
    <location>
        <begin position="85"/>
        <end position="103"/>
    </location>
</feature>
<dbReference type="OrthoDB" id="4120479at2759"/>
<feature type="region of interest" description="Disordered" evidence="1">
    <location>
        <begin position="172"/>
        <end position="196"/>
    </location>
</feature>
<name>A0A072PZZ6_9EURO</name>
<gene>
    <name evidence="3" type="ORF">A1O9_02780</name>
</gene>
<dbReference type="HOGENOM" id="CLU_120083_0_0_1"/>
<reference evidence="3 4" key="1">
    <citation type="submission" date="2013-03" db="EMBL/GenBank/DDBJ databases">
        <title>The Genome Sequence of Exophiala aquamarina CBS 119918.</title>
        <authorList>
            <consortium name="The Broad Institute Genomics Platform"/>
            <person name="Cuomo C."/>
            <person name="de Hoog S."/>
            <person name="Gorbushina A."/>
            <person name="Walker B."/>
            <person name="Young S.K."/>
            <person name="Zeng Q."/>
            <person name="Gargeya S."/>
            <person name="Fitzgerald M."/>
            <person name="Haas B."/>
            <person name="Abouelleil A."/>
            <person name="Allen A.W."/>
            <person name="Alvarado L."/>
            <person name="Arachchi H.M."/>
            <person name="Berlin A.M."/>
            <person name="Chapman S.B."/>
            <person name="Gainer-Dewar J."/>
            <person name="Goldberg J."/>
            <person name="Griggs A."/>
            <person name="Gujja S."/>
            <person name="Hansen M."/>
            <person name="Howarth C."/>
            <person name="Imamovic A."/>
            <person name="Ireland A."/>
            <person name="Larimer J."/>
            <person name="McCowan C."/>
            <person name="Murphy C."/>
            <person name="Pearson M."/>
            <person name="Poon T.W."/>
            <person name="Priest M."/>
            <person name="Roberts A."/>
            <person name="Saif S."/>
            <person name="Shea T."/>
            <person name="Sisk P."/>
            <person name="Sykes S."/>
            <person name="Wortman J."/>
            <person name="Nusbaum C."/>
            <person name="Birren B."/>
        </authorList>
    </citation>
    <scope>NUCLEOTIDE SEQUENCE [LARGE SCALE GENOMIC DNA]</scope>
    <source>
        <strain evidence="3 4">CBS 119918</strain>
    </source>
</reference>
<feature type="domain" description="Myb-like DNA-binding" evidence="2">
    <location>
        <begin position="12"/>
        <end position="59"/>
    </location>
</feature>
<keyword evidence="4" id="KW-1185">Reference proteome</keyword>
<dbReference type="AlphaFoldDB" id="A0A072PZZ6"/>
<organism evidence="3 4">
    <name type="scientific">Exophiala aquamarina CBS 119918</name>
    <dbReference type="NCBI Taxonomy" id="1182545"/>
    <lineage>
        <taxon>Eukaryota</taxon>
        <taxon>Fungi</taxon>
        <taxon>Dikarya</taxon>
        <taxon>Ascomycota</taxon>
        <taxon>Pezizomycotina</taxon>
        <taxon>Eurotiomycetes</taxon>
        <taxon>Chaetothyriomycetidae</taxon>
        <taxon>Chaetothyriales</taxon>
        <taxon>Herpotrichiellaceae</taxon>
        <taxon>Exophiala</taxon>
    </lineage>
</organism>
<dbReference type="Pfam" id="PF22980">
    <property type="entry name" value="Myb_DNA-bind_8"/>
    <property type="match status" value="1"/>
</dbReference>
<feature type="compositionally biased region" description="Basic and acidic residues" evidence="1">
    <location>
        <begin position="130"/>
        <end position="140"/>
    </location>
</feature>
<evidence type="ECO:0000256" key="1">
    <source>
        <dbReference type="SAM" id="MobiDB-lite"/>
    </source>
</evidence>
<dbReference type="EMBL" id="AMGV01000002">
    <property type="protein sequence ID" value="KEF61215.1"/>
    <property type="molecule type" value="Genomic_DNA"/>
</dbReference>